<dbReference type="EMBL" id="SRLO01001741">
    <property type="protein sequence ID" value="TNN35608.1"/>
    <property type="molecule type" value="Genomic_DNA"/>
</dbReference>
<keyword evidence="2" id="KW-1185">Reference proteome</keyword>
<proteinExistence type="predicted"/>
<gene>
    <name evidence="1" type="ORF">EYF80_054229</name>
</gene>
<sequence>MYIISKKGIVLFPTWWDAGGDGGGGQLSLSFGGHSRHFYGVGGVILARSDRTCEDAVLFPGLTPADFERRVQDLSEAEILPGGCVTARRPAAPLAATGERKACVRSRLLSSCVLPALGGLRGPSPGVVKHSTEV</sequence>
<organism evidence="1 2">
    <name type="scientific">Liparis tanakae</name>
    <name type="common">Tanaka's snailfish</name>
    <dbReference type="NCBI Taxonomy" id="230148"/>
    <lineage>
        <taxon>Eukaryota</taxon>
        <taxon>Metazoa</taxon>
        <taxon>Chordata</taxon>
        <taxon>Craniata</taxon>
        <taxon>Vertebrata</taxon>
        <taxon>Euteleostomi</taxon>
        <taxon>Actinopterygii</taxon>
        <taxon>Neopterygii</taxon>
        <taxon>Teleostei</taxon>
        <taxon>Neoteleostei</taxon>
        <taxon>Acanthomorphata</taxon>
        <taxon>Eupercaria</taxon>
        <taxon>Perciformes</taxon>
        <taxon>Cottioidei</taxon>
        <taxon>Cottales</taxon>
        <taxon>Liparidae</taxon>
        <taxon>Liparis</taxon>
    </lineage>
</organism>
<name>A0A4Z2F3H9_9TELE</name>
<evidence type="ECO:0000313" key="2">
    <source>
        <dbReference type="Proteomes" id="UP000314294"/>
    </source>
</evidence>
<accession>A0A4Z2F3H9</accession>
<evidence type="ECO:0000313" key="1">
    <source>
        <dbReference type="EMBL" id="TNN35608.1"/>
    </source>
</evidence>
<dbReference type="AlphaFoldDB" id="A0A4Z2F3H9"/>
<dbReference type="Proteomes" id="UP000314294">
    <property type="component" value="Unassembled WGS sequence"/>
</dbReference>
<comment type="caution">
    <text evidence="1">The sequence shown here is derived from an EMBL/GenBank/DDBJ whole genome shotgun (WGS) entry which is preliminary data.</text>
</comment>
<protein>
    <submittedName>
        <fullName evidence="1">Uncharacterized protein</fullName>
    </submittedName>
</protein>
<reference evidence="1 2" key="1">
    <citation type="submission" date="2019-03" db="EMBL/GenBank/DDBJ databases">
        <title>First draft genome of Liparis tanakae, snailfish: a comprehensive survey of snailfish specific genes.</title>
        <authorList>
            <person name="Kim W."/>
            <person name="Song I."/>
            <person name="Jeong J.-H."/>
            <person name="Kim D."/>
            <person name="Kim S."/>
            <person name="Ryu S."/>
            <person name="Song J.Y."/>
            <person name="Lee S.K."/>
        </authorList>
    </citation>
    <scope>NUCLEOTIDE SEQUENCE [LARGE SCALE GENOMIC DNA]</scope>
    <source>
        <tissue evidence="1">Muscle</tissue>
    </source>
</reference>